<dbReference type="RefSeq" id="WP_284055283.1">
    <property type="nucleotide sequence ID" value="NZ_JAGRQC010000007.1"/>
</dbReference>
<feature type="region of interest" description="Disordered" evidence="1">
    <location>
        <begin position="53"/>
        <end position="72"/>
    </location>
</feature>
<gene>
    <name evidence="2" type="ORF">J7S20_16140</name>
</gene>
<sequence>MARSAGIDPKRFRAVLRQANISWHPHNGRWEALRDSAEHRDMLQVLEFLTTTQRPEVTGHRGKSERRSTQREDSDEAWIVDLCDEVLGEQSLRQHRFAFLTGDRGPTGRATRLPVDAYYPSRQLVVEFHEIQHSQSVAHFDKRQTVSGVSRGEQRRRYDELRRAVLPMHGIDLVILDYSEFEHGSVGRLKRTDKDRRVIEDRLRDYIKP</sequence>
<accession>A0A8T4IJH8</accession>
<protein>
    <submittedName>
        <fullName evidence="2">Uncharacterized protein</fullName>
    </submittedName>
</protein>
<dbReference type="EMBL" id="JAGRQC010000007">
    <property type="protein sequence ID" value="MBR0554034.1"/>
    <property type="molecule type" value="Genomic_DNA"/>
</dbReference>
<dbReference type="Proteomes" id="UP000676996">
    <property type="component" value="Unassembled WGS sequence"/>
</dbReference>
<reference evidence="2" key="1">
    <citation type="submission" date="2021-04" db="EMBL/GenBank/DDBJ databases">
        <title>Ouciella asimina sp. nov., isolated from the surface seawater in the hydrothermal field of Okinawa Trough.</title>
        <authorList>
            <person name="Shuang W."/>
        </authorList>
    </citation>
    <scope>NUCLEOTIDE SEQUENCE</scope>
    <source>
        <strain evidence="2">LXI357</strain>
    </source>
</reference>
<dbReference type="AlphaFoldDB" id="A0A8T4IJH8"/>
<evidence type="ECO:0000256" key="1">
    <source>
        <dbReference type="SAM" id="MobiDB-lite"/>
    </source>
</evidence>
<name>A0A8T4IJH8_9SPHN</name>
<evidence type="ECO:0000313" key="2">
    <source>
        <dbReference type="EMBL" id="MBR0554034.1"/>
    </source>
</evidence>
<keyword evidence="3" id="KW-1185">Reference proteome</keyword>
<evidence type="ECO:0000313" key="3">
    <source>
        <dbReference type="Proteomes" id="UP000676996"/>
    </source>
</evidence>
<proteinExistence type="predicted"/>
<comment type="caution">
    <text evidence="2">The sequence shown here is derived from an EMBL/GenBank/DDBJ whole genome shotgun (WGS) entry which is preliminary data.</text>
</comment>
<organism evidence="2 3">
    <name type="scientific">Stakelama marina</name>
    <dbReference type="NCBI Taxonomy" id="2826939"/>
    <lineage>
        <taxon>Bacteria</taxon>
        <taxon>Pseudomonadati</taxon>
        <taxon>Pseudomonadota</taxon>
        <taxon>Alphaproteobacteria</taxon>
        <taxon>Sphingomonadales</taxon>
        <taxon>Sphingomonadaceae</taxon>
        <taxon>Stakelama</taxon>
    </lineage>
</organism>